<dbReference type="EMBL" id="CM044707">
    <property type="protein sequence ID" value="KAI5655739.1"/>
    <property type="molecule type" value="Genomic_DNA"/>
</dbReference>
<comment type="caution">
    <text evidence="1">The sequence shown here is derived from an EMBL/GenBank/DDBJ whole genome shotgun (WGS) entry which is preliminary data.</text>
</comment>
<organism evidence="1 2">
    <name type="scientific">Catharanthus roseus</name>
    <name type="common">Madagascar periwinkle</name>
    <name type="synonym">Vinca rosea</name>
    <dbReference type="NCBI Taxonomy" id="4058"/>
    <lineage>
        <taxon>Eukaryota</taxon>
        <taxon>Viridiplantae</taxon>
        <taxon>Streptophyta</taxon>
        <taxon>Embryophyta</taxon>
        <taxon>Tracheophyta</taxon>
        <taxon>Spermatophyta</taxon>
        <taxon>Magnoliopsida</taxon>
        <taxon>eudicotyledons</taxon>
        <taxon>Gunneridae</taxon>
        <taxon>Pentapetalae</taxon>
        <taxon>asterids</taxon>
        <taxon>lamiids</taxon>
        <taxon>Gentianales</taxon>
        <taxon>Apocynaceae</taxon>
        <taxon>Rauvolfioideae</taxon>
        <taxon>Vinceae</taxon>
        <taxon>Catharanthinae</taxon>
        <taxon>Catharanthus</taxon>
    </lineage>
</organism>
<proteinExistence type="predicted"/>
<evidence type="ECO:0000313" key="2">
    <source>
        <dbReference type="Proteomes" id="UP001060085"/>
    </source>
</evidence>
<reference evidence="2" key="1">
    <citation type="journal article" date="2023" name="Nat. Plants">
        <title>Single-cell RNA sequencing provides a high-resolution roadmap for understanding the multicellular compartmentation of specialized metabolism.</title>
        <authorList>
            <person name="Sun S."/>
            <person name="Shen X."/>
            <person name="Li Y."/>
            <person name="Li Y."/>
            <person name="Wang S."/>
            <person name="Li R."/>
            <person name="Zhang H."/>
            <person name="Shen G."/>
            <person name="Guo B."/>
            <person name="Wei J."/>
            <person name="Xu J."/>
            <person name="St-Pierre B."/>
            <person name="Chen S."/>
            <person name="Sun C."/>
        </authorList>
    </citation>
    <scope>NUCLEOTIDE SEQUENCE [LARGE SCALE GENOMIC DNA]</scope>
</reference>
<name>A0ACC0A6B5_CATRO</name>
<gene>
    <name evidence="1" type="ORF">M9H77_32926</name>
</gene>
<sequence>MIGPTYATDVQTEATELAKTVLAAASPTQIVNACAGVELFLQKHSSDQARWFFSITFPTLICKIFGFDDSASAAKPQSPNGWIDIATLSGDSELSDKIFSLLSPNSVLLSSIAAVDRHYLVKYVFPNERLPEWVRFMLLNERDCQALADLCPLFRNRVKEDLAKGSPFQVQLNVFEYYMFWFAYYPVCRGNSEGSETVKVQRSNKFRFENWTCSIPGLSSTKRGTEQKNEGNLYIRLLYSYLRAFVPVYESNAHQPYRSSLLHYSWGFDTSISERADFLVSVMLQFWLVDNDFSPLPLSVCKSYGVSFPFRSVLGETPPTSGLGEVINVFVKYLTLNSVVLIGGCQKVESAGNSLQRIPGSIDVIKPRDAALDLQSIDSWTSWIRRPLYRFILRTFLFCPVETSLKNVSQVFNLWVDYMEPWKINLDEFTELDATINMPCEDRLKGVTQTSIHSYSSSWQWFVLANYLYYSSLVMHFIGFAHKFLHTDPVVIVQMVSKVISILTSSTELMSLIKDVDTVFHSKPTGSSKSLLNALYRFVPTIREELQDWENGLCESDADGSFLHENWNKDLRLFSEGEDGGQQLLQLFVLRAESELQALSGDSFVQSLQNLDSLKAQLGNLYGGPILKLSPSMREATHSQQARDEIFRPRSYGNNRVVDIKYKGDWMKRPISDDEIAWLAKLLINLSDWLNERLRLNQVEYSQTGQSWSYVDISGDPANVRGSTDAMKMVFCSFLSSLIALGGAGMNFIRKHGIKVNLRILASKKIMAVLVILVAFSMLKRAFA</sequence>
<keyword evidence="2" id="KW-1185">Reference proteome</keyword>
<accession>A0ACC0A6B5</accession>
<evidence type="ECO:0000313" key="1">
    <source>
        <dbReference type="EMBL" id="KAI5655739.1"/>
    </source>
</evidence>
<protein>
    <submittedName>
        <fullName evidence="1">Uncharacterized protein</fullName>
    </submittedName>
</protein>
<dbReference type="Proteomes" id="UP001060085">
    <property type="component" value="Linkage Group LG07"/>
</dbReference>